<evidence type="ECO:0000313" key="4">
    <source>
        <dbReference type="EMBL" id="GAF73315.1"/>
    </source>
</evidence>
<dbReference type="PANTHER" id="PTHR11103:SF18">
    <property type="entry name" value="SLR1189 PROTEIN"/>
    <property type="match status" value="1"/>
</dbReference>
<dbReference type="PROSITE" id="PS50970">
    <property type="entry name" value="HCY"/>
    <property type="match status" value="1"/>
</dbReference>
<dbReference type="EMBL" id="BARS01005431">
    <property type="protein sequence ID" value="GAF73315.1"/>
    <property type="molecule type" value="Genomic_DNA"/>
</dbReference>
<dbReference type="InterPro" id="IPR003726">
    <property type="entry name" value="HCY_dom"/>
</dbReference>
<feature type="domain" description="Hcy-binding" evidence="3">
    <location>
        <begin position="2"/>
        <end position="179"/>
    </location>
</feature>
<protein>
    <recommendedName>
        <fullName evidence="3">Hcy-binding domain-containing protein</fullName>
    </recommendedName>
</protein>
<sequence>MKDILTRLQSGEVLIGDGAMGTMLMERGLKPGECPEAININNSLVLEEIASLYLKAGADILQTNTFGGSPLKLAEYNLEDKMEEINKNGVLAVQKVADGKAYVSASCGPSGKMLKPYGDTDPDDIYESYSKQMKVVIEQGVDLICVETMTDLDEATLAIKAARSISSSIPIMATMTFDA</sequence>
<proteinExistence type="predicted"/>
<evidence type="ECO:0000259" key="3">
    <source>
        <dbReference type="PROSITE" id="PS50970"/>
    </source>
</evidence>
<name>X0TB63_9ZZZZ</name>
<dbReference type="SUPFAM" id="SSF82282">
    <property type="entry name" value="Homocysteine S-methyltransferase"/>
    <property type="match status" value="1"/>
</dbReference>
<dbReference type="Pfam" id="PF02574">
    <property type="entry name" value="S-methyl_trans"/>
    <property type="match status" value="1"/>
</dbReference>
<accession>X0TB63</accession>
<dbReference type="GO" id="GO:0008168">
    <property type="term" value="F:methyltransferase activity"/>
    <property type="evidence" value="ECO:0007669"/>
    <property type="project" value="UniProtKB-KW"/>
</dbReference>
<dbReference type="PANTHER" id="PTHR11103">
    <property type="entry name" value="SLR1189 PROTEIN"/>
    <property type="match status" value="1"/>
</dbReference>
<dbReference type="Gene3D" id="3.20.20.330">
    <property type="entry name" value="Homocysteine-binding-like domain"/>
    <property type="match status" value="1"/>
</dbReference>
<evidence type="ECO:0000256" key="1">
    <source>
        <dbReference type="ARBA" id="ARBA00022603"/>
    </source>
</evidence>
<dbReference type="InterPro" id="IPR036589">
    <property type="entry name" value="HCY_dom_sf"/>
</dbReference>
<dbReference type="AlphaFoldDB" id="X0TB63"/>
<organism evidence="4">
    <name type="scientific">marine sediment metagenome</name>
    <dbReference type="NCBI Taxonomy" id="412755"/>
    <lineage>
        <taxon>unclassified sequences</taxon>
        <taxon>metagenomes</taxon>
        <taxon>ecological metagenomes</taxon>
    </lineage>
</organism>
<feature type="non-terminal residue" evidence="4">
    <location>
        <position position="179"/>
    </location>
</feature>
<keyword evidence="2" id="KW-0808">Transferase</keyword>
<keyword evidence="1" id="KW-0489">Methyltransferase</keyword>
<evidence type="ECO:0000256" key="2">
    <source>
        <dbReference type="ARBA" id="ARBA00022679"/>
    </source>
</evidence>
<dbReference type="GO" id="GO:0032259">
    <property type="term" value="P:methylation"/>
    <property type="evidence" value="ECO:0007669"/>
    <property type="project" value="UniProtKB-KW"/>
</dbReference>
<reference evidence="4" key="1">
    <citation type="journal article" date="2014" name="Front. Microbiol.">
        <title>High frequency of phylogenetically diverse reductive dehalogenase-homologous genes in deep subseafloor sedimentary metagenomes.</title>
        <authorList>
            <person name="Kawai M."/>
            <person name="Futagami T."/>
            <person name="Toyoda A."/>
            <person name="Takaki Y."/>
            <person name="Nishi S."/>
            <person name="Hori S."/>
            <person name="Arai W."/>
            <person name="Tsubouchi T."/>
            <person name="Morono Y."/>
            <person name="Uchiyama I."/>
            <person name="Ito T."/>
            <person name="Fujiyama A."/>
            <person name="Inagaki F."/>
            <person name="Takami H."/>
        </authorList>
    </citation>
    <scope>NUCLEOTIDE SEQUENCE</scope>
    <source>
        <strain evidence="4">Expedition CK06-06</strain>
    </source>
</reference>
<comment type="caution">
    <text evidence="4">The sequence shown here is derived from an EMBL/GenBank/DDBJ whole genome shotgun (WGS) entry which is preliminary data.</text>
</comment>
<gene>
    <name evidence="4" type="ORF">S01H1_10652</name>
</gene>